<dbReference type="STRING" id="408074.SAMN05660909_04352"/>
<dbReference type="PANTHER" id="PTHR43162">
    <property type="match status" value="1"/>
</dbReference>
<feature type="domain" description="NAD(P)-binding" evidence="1">
    <location>
        <begin position="7"/>
        <end position="113"/>
    </location>
</feature>
<dbReference type="OrthoDB" id="2149806at2"/>
<dbReference type="RefSeq" id="WP_089764169.1">
    <property type="nucleotide sequence ID" value="NZ_BKAT01000043.1"/>
</dbReference>
<accession>A0A1H4FEG2</accession>
<dbReference type="InterPro" id="IPR016040">
    <property type="entry name" value="NAD(P)-bd_dom"/>
</dbReference>
<dbReference type="InterPro" id="IPR036291">
    <property type="entry name" value="NAD(P)-bd_dom_sf"/>
</dbReference>
<organism evidence="2 3">
    <name type="scientific">Chitinophaga terrae</name>
    <name type="common">ex Kim and Jung 2007</name>
    <dbReference type="NCBI Taxonomy" id="408074"/>
    <lineage>
        <taxon>Bacteria</taxon>
        <taxon>Pseudomonadati</taxon>
        <taxon>Bacteroidota</taxon>
        <taxon>Chitinophagia</taxon>
        <taxon>Chitinophagales</taxon>
        <taxon>Chitinophagaceae</taxon>
        <taxon>Chitinophaga</taxon>
    </lineage>
</organism>
<dbReference type="AlphaFoldDB" id="A0A1H4FEG2"/>
<dbReference type="InterPro" id="IPR051604">
    <property type="entry name" value="Ergot_Alk_Oxidoreductase"/>
</dbReference>
<name>A0A1H4FEG2_9BACT</name>
<reference evidence="3" key="1">
    <citation type="submission" date="2016-10" db="EMBL/GenBank/DDBJ databases">
        <authorList>
            <person name="Varghese N."/>
            <person name="Submissions S."/>
        </authorList>
    </citation>
    <scope>NUCLEOTIDE SEQUENCE [LARGE SCALE GENOMIC DNA]</scope>
    <source>
        <strain evidence="3">DSM 23920</strain>
    </source>
</reference>
<gene>
    <name evidence="2" type="ORF">SAMN05660909_04352</name>
</gene>
<sequence length="292" mass="31752">MKIIITGSLGNISRPLVQKLIAAGHTVGVVSSKQDKAAKIEALGARALIGSVEDRQFITTAFKGADAVYTMIPPDFSMADYNAFSATVAGNYAAAIQEHGIQYVVNLSSIVTPLSGAAPLENFFNLEAELNRVKDLNVVHLRPAMFYTNFYGQLHHVKERGMIGHNVPPSVNMLLTHPADIADAAFRYLDDLSFRGVNIFHIISDVKNGSQIAATIGSAIGNPQVQWAFFPDDQLLEGLMQNGFSKDAAQAYVIDAGVAIRQNMLNEYYQANRLDINGSRSFGHFTNEVFSA</sequence>
<dbReference type="PANTHER" id="PTHR43162:SF1">
    <property type="entry name" value="PRESTALK A DIFFERENTIATION PROTEIN A"/>
    <property type="match status" value="1"/>
</dbReference>
<evidence type="ECO:0000313" key="2">
    <source>
        <dbReference type="EMBL" id="SEA95743.1"/>
    </source>
</evidence>
<dbReference type="Gene3D" id="3.40.50.720">
    <property type="entry name" value="NAD(P)-binding Rossmann-like Domain"/>
    <property type="match status" value="1"/>
</dbReference>
<proteinExistence type="predicted"/>
<protein>
    <submittedName>
        <fullName evidence="2">Nucleoside-diphosphate-sugar epimerase</fullName>
    </submittedName>
</protein>
<evidence type="ECO:0000313" key="3">
    <source>
        <dbReference type="Proteomes" id="UP000199656"/>
    </source>
</evidence>
<dbReference type="Gene3D" id="3.90.25.10">
    <property type="entry name" value="UDP-galactose 4-epimerase, domain 1"/>
    <property type="match status" value="1"/>
</dbReference>
<dbReference type="SUPFAM" id="SSF51735">
    <property type="entry name" value="NAD(P)-binding Rossmann-fold domains"/>
    <property type="match status" value="1"/>
</dbReference>
<keyword evidence="3" id="KW-1185">Reference proteome</keyword>
<dbReference type="Proteomes" id="UP000199656">
    <property type="component" value="Unassembled WGS sequence"/>
</dbReference>
<dbReference type="EMBL" id="FNRL01000024">
    <property type="protein sequence ID" value="SEA95743.1"/>
    <property type="molecule type" value="Genomic_DNA"/>
</dbReference>
<evidence type="ECO:0000259" key="1">
    <source>
        <dbReference type="Pfam" id="PF13460"/>
    </source>
</evidence>
<dbReference type="Pfam" id="PF13460">
    <property type="entry name" value="NAD_binding_10"/>
    <property type="match status" value="1"/>
</dbReference>